<dbReference type="AlphaFoldDB" id="A0A1F4Q1C3"/>
<evidence type="ECO:0000313" key="3">
    <source>
        <dbReference type="Proteomes" id="UP000178724"/>
    </source>
</evidence>
<evidence type="ECO:0000313" key="2">
    <source>
        <dbReference type="EMBL" id="OGB89738.1"/>
    </source>
</evidence>
<sequence length="68" mass="7856">MPAQPEMAEHGVHKTGGQEIMENNIPIKSQVERQKIINDRQRIKETDLKRRQERKAAKNIGVPERQVA</sequence>
<reference evidence="2 3" key="1">
    <citation type="journal article" date="2016" name="Nat. Commun.">
        <title>Thousands of microbial genomes shed light on interconnected biogeochemical processes in an aquifer system.</title>
        <authorList>
            <person name="Anantharaman K."/>
            <person name="Brown C.T."/>
            <person name="Hug L.A."/>
            <person name="Sharon I."/>
            <person name="Castelle C.J."/>
            <person name="Probst A.J."/>
            <person name="Thomas B.C."/>
            <person name="Singh A."/>
            <person name="Wilkins M.J."/>
            <person name="Karaoz U."/>
            <person name="Brodie E.L."/>
            <person name="Williams K.H."/>
            <person name="Hubbard S.S."/>
            <person name="Banfield J.F."/>
        </authorList>
    </citation>
    <scope>NUCLEOTIDE SEQUENCE [LARGE SCALE GENOMIC DNA]</scope>
</reference>
<feature type="compositionally biased region" description="Basic and acidic residues" evidence="1">
    <location>
        <begin position="42"/>
        <end position="56"/>
    </location>
</feature>
<comment type="caution">
    <text evidence="2">The sequence shown here is derived from an EMBL/GenBank/DDBJ whole genome shotgun (WGS) entry which is preliminary data.</text>
</comment>
<name>A0A1F4Q1C3_UNCSA</name>
<dbReference type="EMBL" id="METM01000021">
    <property type="protein sequence ID" value="OGB89738.1"/>
    <property type="molecule type" value="Genomic_DNA"/>
</dbReference>
<gene>
    <name evidence="2" type="ORF">A2625_06430</name>
</gene>
<proteinExistence type="predicted"/>
<accession>A0A1F4Q1C3</accession>
<organism evidence="2 3">
    <name type="scientific">candidate division WOR-1 bacterium RIFCSPHIGHO2_01_FULL_53_15</name>
    <dbReference type="NCBI Taxonomy" id="1802564"/>
    <lineage>
        <taxon>Bacteria</taxon>
        <taxon>Bacillati</taxon>
        <taxon>Saganbacteria</taxon>
    </lineage>
</organism>
<feature type="region of interest" description="Disordered" evidence="1">
    <location>
        <begin position="42"/>
        <end position="68"/>
    </location>
</feature>
<protein>
    <submittedName>
        <fullName evidence="2">Uncharacterized protein</fullName>
    </submittedName>
</protein>
<evidence type="ECO:0000256" key="1">
    <source>
        <dbReference type="SAM" id="MobiDB-lite"/>
    </source>
</evidence>
<dbReference type="Proteomes" id="UP000178724">
    <property type="component" value="Unassembled WGS sequence"/>
</dbReference>